<dbReference type="Pfam" id="PF11700">
    <property type="entry name" value="ATG22"/>
    <property type="match status" value="1"/>
</dbReference>
<dbReference type="InterPro" id="IPR050495">
    <property type="entry name" value="ATG22/LtaA_families"/>
</dbReference>
<dbReference type="PANTHER" id="PTHR23519">
    <property type="entry name" value="AUTOPHAGY-RELATED PROTEIN 22"/>
    <property type="match status" value="1"/>
</dbReference>
<evidence type="ECO:0000256" key="6">
    <source>
        <dbReference type="SAM" id="Phobius"/>
    </source>
</evidence>
<dbReference type="InterPro" id="IPR036259">
    <property type="entry name" value="MFS_trans_sf"/>
</dbReference>
<feature type="transmembrane region" description="Helical" evidence="6">
    <location>
        <begin position="365"/>
        <end position="384"/>
    </location>
</feature>
<gene>
    <name evidence="8" type="ORF">EAX62_02910</name>
</gene>
<feature type="transmembrane region" description="Helical" evidence="6">
    <location>
        <begin position="172"/>
        <end position="192"/>
    </location>
</feature>
<keyword evidence="2" id="KW-0813">Transport</keyword>
<feature type="domain" description="Major facilitator superfamily (MFS) profile" evidence="7">
    <location>
        <begin position="299"/>
        <end position="489"/>
    </location>
</feature>
<evidence type="ECO:0000259" key="7">
    <source>
        <dbReference type="PROSITE" id="PS50850"/>
    </source>
</evidence>
<evidence type="ECO:0000256" key="1">
    <source>
        <dbReference type="ARBA" id="ARBA00004651"/>
    </source>
</evidence>
<comment type="subcellular location">
    <subcellularLocation>
        <location evidence="1">Cell membrane</location>
        <topology evidence="1">Multi-pass membrane protein</topology>
    </subcellularLocation>
</comment>
<dbReference type="EMBL" id="REFW01000001">
    <property type="protein sequence ID" value="RMB61597.1"/>
    <property type="molecule type" value="Genomic_DNA"/>
</dbReference>
<sequence length="489" mass="51921">MCCPREGPPHPSAGSVTWNRVWWAPFAATLTPVSTIDGDGAGPQPLPAYDTDSLEAAERALVEGNLATEKAPPWKVLSWGLWDWGTQPFQTVITTFVFSVYLTSEAFGTTESTSLALSLSTGIAGLFIALLAPVLGQGSDRTGKRMFNLRWQTWVLAALSASLWFVAPEPGFLILGLVLLGVGNVVAEIANVNYYAAIDQVSTPKSVGKVSGLGWGMGYIGGIAILLLIVAIRGIDFDSDDVRFAMLMCGAWTAIFTIPIFLALRDQPRPEPVPRLGVRKAYGALFTTLRRIHRSSPDTIRFLIASALFRDGLAGVFTFGAILARGTFDFTYGEIIIFGIVANVAAGVSTMLFGLLDDRIGPKKVIMISLVALVVLGSAIFVLHDGGKQVFWVCGLAMTLFVGPAQSASRSFLARAIPAGKAGEIFGLYATTGRAVSFLAPLAFGGAILLGKLTGTGDAQYFGILGIVLVLLIGLAAMIPVKEKGHSFE</sequence>
<dbReference type="AlphaFoldDB" id="A0A3M0GB96"/>
<feature type="transmembrane region" description="Helical" evidence="6">
    <location>
        <begin position="461"/>
        <end position="481"/>
    </location>
</feature>
<evidence type="ECO:0000256" key="2">
    <source>
        <dbReference type="ARBA" id="ARBA00022448"/>
    </source>
</evidence>
<dbReference type="Gene3D" id="1.20.1250.20">
    <property type="entry name" value="MFS general substrate transporter like domains"/>
    <property type="match status" value="1"/>
</dbReference>
<keyword evidence="4 6" id="KW-1133">Transmembrane helix</keyword>
<evidence type="ECO:0000256" key="3">
    <source>
        <dbReference type="ARBA" id="ARBA00022692"/>
    </source>
</evidence>
<organism evidence="8 9">
    <name type="scientific">Tessaracoccus antarcticus</name>
    <dbReference type="NCBI Taxonomy" id="2479848"/>
    <lineage>
        <taxon>Bacteria</taxon>
        <taxon>Bacillati</taxon>
        <taxon>Actinomycetota</taxon>
        <taxon>Actinomycetes</taxon>
        <taxon>Propionibacteriales</taxon>
        <taxon>Propionibacteriaceae</taxon>
        <taxon>Tessaracoccus</taxon>
    </lineage>
</organism>
<evidence type="ECO:0000313" key="9">
    <source>
        <dbReference type="Proteomes" id="UP000275256"/>
    </source>
</evidence>
<keyword evidence="9" id="KW-1185">Reference proteome</keyword>
<dbReference type="GO" id="GO:0005886">
    <property type="term" value="C:plasma membrane"/>
    <property type="evidence" value="ECO:0007669"/>
    <property type="project" value="UniProtKB-SubCell"/>
</dbReference>
<dbReference type="GO" id="GO:0022857">
    <property type="term" value="F:transmembrane transporter activity"/>
    <property type="evidence" value="ECO:0007669"/>
    <property type="project" value="InterPro"/>
</dbReference>
<evidence type="ECO:0000313" key="8">
    <source>
        <dbReference type="EMBL" id="RMB61597.1"/>
    </source>
</evidence>
<dbReference type="PANTHER" id="PTHR23519:SF1">
    <property type="entry name" value="AUTOPHAGY-RELATED PROTEIN 22"/>
    <property type="match status" value="1"/>
</dbReference>
<proteinExistence type="predicted"/>
<evidence type="ECO:0000256" key="4">
    <source>
        <dbReference type="ARBA" id="ARBA00022989"/>
    </source>
</evidence>
<feature type="transmembrane region" description="Helical" evidence="6">
    <location>
        <begin position="425"/>
        <end position="449"/>
    </location>
</feature>
<dbReference type="SUPFAM" id="SSF103473">
    <property type="entry name" value="MFS general substrate transporter"/>
    <property type="match status" value="1"/>
</dbReference>
<name>A0A3M0GB96_9ACTN</name>
<keyword evidence="5 6" id="KW-0472">Membrane</keyword>
<feature type="transmembrane region" description="Helical" evidence="6">
    <location>
        <begin position="335"/>
        <end position="356"/>
    </location>
</feature>
<protein>
    <submittedName>
        <fullName evidence="8">MFS transporter</fullName>
    </submittedName>
</protein>
<feature type="transmembrane region" description="Helical" evidence="6">
    <location>
        <begin position="244"/>
        <end position="264"/>
    </location>
</feature>
<comment type="caution">
    <text evidence="8">The sequence shown here is derived from an EMBL/GenBank/DDBJ whole genome shotgun (WGS) entry which is preliminary data.</text>
</comment>
<feature type="transmembrane region" description="Helical" evidence="6">
    <location>
        <begin position="300"/>
        <end position="323"/>
    </location>
</feature>
<dbReference type="InterPro" id="IPR020846">
    <property type="entry name" value="MFS_dom"/>
</dbReference>
<feature type="transmembrane region" description="Helical" evidence="6">
    <location>
        <begin position="390"/>
        <end position="413"/>
    </location>
</feature>
<reference evidence="8 9" key="1">
    <citation type="submission" date="2018-10" db="EMBL/GenBank/DDBJ databases">
        <title>Tessaracoccus antarcticuss sp. nov., isolated from sediment.</title>
        <authorList>
            <person name="Zhou L.Y."/>
            <person name="Du Z.J."/>
        </authorList>
    </citation>
    <scope>NUCLEOTIDE SEQUENCE [LARGE SCALE GENOMIC DNA]</scope>
    <source>
        <strain evidence="8 9">JDX10</strain>
    </source>
</reference>
<dbReference type="InterPro" id="IPR024671">
    <property type="entry name" value="Atg22-like"/>
</dbReference>
<accession>A0A3M0GB96</accession>
<keyword evidence="3 6" id="KW-0812">Transmembrane</keyword>
<evidence type="ECO:0000256" key="5">
    <source>
        <dbReference type="ARBA" id="ARBA00023136"/>
    </source>
</evidence>
<dbReference type="PROSITE" id="PS50850">
    <property type="entry name" value="MFS"/>
    <property type="match status" value="1"/>
</dbReference>
<feature type="transmembrane region" description="Helical" evidence="6">
    <location>
        <begin position="147"/>
        <end position="166"/>
    </location>
</feature>
<feature type="transmembrane region" description="Helical" evidence="6">
    <location>
        <begin position="213"/>
        <end position="232"/>
    </location>
</feature>
<feature type="transmembrane region" description="Helical" evidence="6">
    <location>
        <begin position="115"/>
        <end position="135"/>
    </location>
</feature>
<dbReference type="Proteomes" id="UP000275256">
    <property type="component" value="Unassembled WGS sequence"/>
</dbReference>
<dbReference type="OrthoDB" id="9768783at2"/>